<reference evidence="3" key="1">
    <citation type="submission" date="2022-06" db="EMBL/GenBank/DDBJ databases">
        <authorList>
            <consortium name="SYNGENTA / RWTH Aachen University"/>
        </authorList>
    </citation>
    <scope>NUCLEOTIDE SEQUENCE</scope>
</reference>
<dbReference type="PANTHER" id="PTHR10972:SF205">
    <property type="entry name" value="OXYSTEROL-BINDING PROTEIN 1"/>
    <property type="match status" value="1"/>
</dbReference>
<name>A0AAV0BHF3_PHAPC</name>
<feature type="non-terminal residue" evidence="3">
    <location>
        <position position="1"/>
    </location>
</feature>
<dbReference type="GO" id="GO:0030011">
    <property type="term" value="P:maintenance of cell polarity"/>
    <property type="evidence" value="ECO:0007669"/>
    <property type="project" value="TreeGrafter"/>
</dbReference>
<dbReference type="PANTHER" id="PTHR10972">
    <property type="entry name" value="OXYSTEROL-BINDING PROTEIN-RELATED"/>
    <property type="match status" value="1"/>
</dbReference>
<dbReference type="GO" id="GO:0006897">
    <property type="term" value="P:endocytosis"/>
    <property type="evidence" value="ECO:0007669"/>
    <property type="project" value="TreeGrafter"/>
</dbReference>
<dbReference type="SUPFAM" id="SSF144000">
    <property type="entry name" value="Oxysterol-binding protein-like"/>
    <property type="match status" value="1"/>
</dbReference>
<dbReference type="Pfam" id="PF01237">
    <property type="entry name" value="Oxysterol_BP"/>
    <property type="match status" value="1"/>
</dbReference>
<dbReference type="GO" id="GO:0005635">
    <property type="term" value="C:nuclear envelope"/>
    <property type="evidence" value="ECO:0007669"/>
    <property type="project" value="TreeGrafter"/>
</dbReference>
<evidence type="ECO:0000256" key="2">
    <source>
        <dbReference type="ARBA" id="ARBA00022553"/>
    </source>
</evidence>
<dbReference type="Gene3D" id="2.40.160.120">
    <property type="match status" value="1"/>
</dbReference>
<keyword evidence="2" id="KW-0597">Phosphoprotein</keyword>
<evidence type="ECO:0000313" key="3">
    <source>
        <dbReference type="EMBL" id="CAH7686776.1"/>
    </source>
</evidence>
<feature type="non-terminal residue" evidence="3">
    <location>
        <position position="117"/>
    </location>
</feature>
<evidence type="ECO:0000313" key="4">
    <source>
        <dbReference type="Proteomes" id="UP001153365"/>
    </source>
</evidence>
<comment type="caution">
    <text evidence="3">The sequence shown here is derived from an EMBL/GenBank/DDBJ whole genome shotgun (WGS) entry which is preliminary data.</text>
</comment>
<dbReference type="GO" id="GO:0006887">
    <property type="term" value="P:exocytosis"/>
    <property type="evidence" value="ECO:0007669"/>
    <property type="project" value="TreeGrafter"/>
</dbReference>
<organism evidence="3 4">
    <name type="scientific">Phakopsora pachyrhizi</name>
    <name type="common">Asian soybean rust disease fungus</name>
    <dbReference type="NCBI Taxonomy" id="170000"/>
    <lineage>
        <taxon>Eukaryota</taxon>
        <taxon>Fungi</taxon>
        <taxon>Dikarya</taxon>
        <taxon>Basidiomycota</taxon>
        <taxon>Pucciniomycotina</taxon>
        <taxon>Pucciniomycetes</taxon>
        <taxon>Pucciniales</taxon>
        <taxon>Phakopsoraceae</taxon>
        <taxon>Phakopsora</taxon>
    </lineage>
</organism>
<dbReference type="InterPro" id="IPR000648">
    <property type="entry name" value="Oxysterol-bd"/>
</dbReference>
<accession>A0AAV0BHF3</accession>
<dbReference type="GO" id="GO:0034727">
    <property type="term" value="P:piecemeal microautophagy of the nucleus"/>
    <property type="evidence" value="ECO:0007669"/>
    <property type="project" value="TreeGrafter"/>
</dbReference>
<dbReference type="GO" id="GO:0005829">
    <property type="term" value="C:cytosol"/>
    <property type="evidence" value="ECO:0007669"/>
    <property type="project" value="TreeGrafter"/>
</dbReference>
<dbReference type="EMBL" id="CALTRL010005815">
    <property type="protein sequence ID" value="CAH7686776.1"/>
    <property type="molecule type" value="Genomic_DNA"/>
</dbReference>
<keyword evidence="4" id="KW-1185">Reference proteome</keyword>
<dbReference type="InterPro" id="IPR037239">
    <property type="entry name" value="OSBP_sf"/>
</dbReference>
<proteinExistence type="inferred from homology"/>
<gene>
    <name evidence="3" type="ORF">PPACK8108_LOCUS21468</name>
</gene>
<evidence type="ECO:0000256" key="1">
    <source>
        <dbReference type="ARBA" id="ARBA00008842"/>
    </source>
</evidence>
<dbReference type="AlphaFoldDB" id="A0AAV0BHF3"/>
<dbReference type="GO" id="GO:0005886">
    <property type="term" value="C:plasma membrane"/>
    <property type="evidence" value="ECO:0007669"/>
    <property type="project" value="TreeGrafter"/>
</dbReference>
<dbReference type="GO" id="GO:0032934">
    <property type="term" value="F:sterol binding"/>
    <property type="evidence" value="ECO:0007669"/>
    <property type="project" value="TreeGrafter"/>
</dbReference>
<protein>
    <submittedName>
        <fullName evidence="3">Oxysterol-binding protein</fullName>
    </submittedName>
</protein>
<dbReference type="GO" id="GO:0097038">
    <property type="term" value="C:perinuclear endoplasmic reticulum"/>
    <property type="evidence" value="ECO:0007669"/>
    <property type="project" value="TreeGrafter"/>
</dbReference>
<dbReference type="Proteomes" id="UP001153365">
    <property type="component" value="Unassembled WGS sequence"/>
</dbReference>
<sequence length="117" mass="13379">GECDAKKKFTGKSFEIRPTGIAHLLLYLPNTFKGEHYTWKKVTMVITNLILGSPAINHYGDMEITNHRTGERCVLTFKQRGWRGKEAKKDKGSVFDQKGNLAWELAGKWTTQLIARR</sequence>
<comment type="similarity">
    <text evidence="1">Belongs to the OSBP family.</text>
</comment>